<evidence type="ECO:0000256" key="4">
    <source>
        <dbReference type="ARBA" id="ARBA00023125"/>
    </source>
</evidence>
<dbReference type="CDD" id="cd00086">
    <property type="entry name" value="homeodomain"/>
    <property type="match status" value="1"/>
</dbReference>
<dbReference type="InterPro" id="IPR050394">
    <property type="entry name" value="Homeobox_NK-like"/>
</dbReference>
<keyword evidence="4 7" id="KW-0238">DNA-binding</keyword>
<keyword evidence="12" id="KW-1185">Reference proteome</keyword>
<dbReference type="InterPro" id="IPR001356">
    <property type="entry name" value="HD"/>
</dbReference>
<organism evidence="11 12">
    <name type="scientific">Bugula neritina</name>
    <name type="common">Brown bryozoan</name>
    <name type="synonym">Sertularia neritina</name>
    <dbReference type="NCBI Taxonomy" id="10212"/>
    <lineage>
        <taxon>Eukaryota</taxon>
        <taxon>Metazoa</taxon>
        <taxon>Spiralia</taxon>
        <taxon>Lophotrochozoa</taxon>
        <taxon>Bryozoa</taxon>
        <taxon>Gymnolaemata</taxon>
        <taxon>Cheilostomatida</taxon>
        <taxon>Flustrina</taxon>
        <taxon>Buguloidea</taxon>
        <taxon>Bugulidae</taxon>
        <taxon>Bugula</taxon>
    </lineage>
</organism>
<evidence type="ECO:0000313" key="11">
    <source>
        <dbReference type="EMBL" id="KAF6021539.1"/>
    </source>
</evidence>
<feature type="DNA-binding region" description="Homeobox" evidence="7">
    <location>
        <begin position="190"/>
        <end position="249"/>
    </location>
</feature>
<dbReference type="InterPro" id="IPR009057">
    <property type="entry name" value="Homeodomain-like_sf"/>
</dbReference>
<protein>
    <submittedName>
        <fullName evidence="11">Scro</fullName>
    </submittedName>
</protein>
<dbReference type="GO" id="GO:0030154">
    <property type="term" value="P:cell differentiation"/>
    <property type="evidence" value="ECO:0007669"/>
    <property type="project" value="TreeGrafter"/>
</dbReference>
<feature type="compositionally biased region" description="Polar residues" evidence="9">
    <location>
        <begin position="276"/>
        <end position="286"/>
    </location>
</feature>
<dbReference type="PROSITE" id="PS00027">
    <property type="entry name" value="HOMEOBOX_1"/>
    <property type="match status" value="1"/>
</dbReference>
<feature type="region of interest" description="Disordered" evidence="9">
    <location>
        <begin position="248"/>
        <end position="323"/>
    </location>
</feature>
<evidence type="ECO:0000256" key="7">
    <source>
        <dbReference type="PROSITE-ProRule" id="PRU00108"/>
    </source>
</evidence>
<evidence type="ECO:0000256" key="3">
    <source>
        <dbReference type="ARBA" id="ARBA00022473"/>
    </source>
</evidence>
<comment type="similarity">
    <text evidence="2">Belongs to the NK-2 homeobox family.</text>
</comment>
<dbReference type="PANTHER" id="PTHR24340:SF41">
    <property type="entry name" value="MUSCLE-SPECIFIC HOMEOBOX PROTEIN TINMAN-RELATED"/>
    <property type="match status" value="1"/>
</dbReference>
<keyword evidence="6 7" id="KW-0539">Nucleus</keyword>
<dbReference type="Gene3D" id="1.10.10.60">
    <property type="entry name" value="Homeodomain-like"/>
    <property type="match status" value="1"/>
</dbReference>
<evidence type="ECO:0000256" key="5">
    <source>
        <dbReference type="ARBA" id="ARBA00023155"/>
    </source>
</evidence>
<keyword evidence="3" id="KW-0217">Developmental protein</keyword>
<reference evidence="11" key="1">
    <citation type="submission" date="2020-06" db="EMBL/GenBank/DDBJ databases">
        <title>Draft genome of Bugula neritina, a colonial animal packing powerful symbionts and potential medicines.</title>
        <authorList>
            <person name="Rayko M."/>
        </authorList>
    </citation>
    <scope>NUCLEOTIDE SEQUENCE [LARGE SCALE GENOMIC DNA]</scope>
    <source>
        <strain evidence="11">Kwan_BN1</strain>
    </source>
</reference>
<dbReference type="GO" id="GO:0000978">
    <property type="term" value="F:RNA polymerase II cis-regulatory region sequence-specific DNA binding"/>
    <property type="evidence" value="ECO:0007669"/>
    <property type="project" value="TreeGrafter"/>
</dbReference>
<dbReference type="SMART" id="SM00389">
    <property type="entry name" value="HOX"/>
    <property type="match status" value="1"/>
</dbReference>
<dbReference type="InterPro" id="IPR020479">
    <property type="entry name" value="HD_metazoa"/>
</dbReference>
<evidence type="ECO:0000256" key="2">
    <source>
        <dbReference type="ARBA" id="ARBA00005661"/>
    </source>
</evidence>
<evidence type="ECO:0000313" key="12">
    <source>
        <dbReference type="Proteomes" id="UP000593567"/>
    </source>
</evidence>
<evidence type="ECO:0000256" key="8">
    <source>
        <dbReference type="RuleBase" id="RU000682"/>
    </source>
</evidence>
<dbReference type="Proteomes" id="UP000593567">
    <property type="component" value="Unassembled WGS sequence"/>
</dbReference>
<gene>
    <name evidence="11" type="ORF">EB796_020150</name>
</gene>
<dbReference type="InterPro" id="IPR017970">
    <property type="entry name" value="Homeobox_CS"/>
</dbReference>
<evidence type="ECO:0000256" key="9">
    <source>
        <dbReference type="SAM" id="MobiDB-lite"/>
    </source>
</evidence>
<feature type="domain" description="Homeobox" evidence="10">
    <location>
        <begin position="188"/>
        <end position="248"/>
    </location>
</feature>
<comment type="subcellular location">
    <subcellularLocation>
        <location evidence="1 7 8">Nucleus</location>
    </subcellularLocation>
</comment>
<dbReference type="PANTHER" id="PTHR24340">
    <property type="entry name" value="HOMEOBOX PROTEIN NKX"/>
    <property type="match status" value="1"/>
</dbReference>
<feature type="compositionally biased region" description="Polar residues" evidence="9">
    <location>
        <begin position="304"/>
        <end position="323"/>
    </location>
</feature>
<name>A0A7J7J5N9_BUGNE</name>
<evidence type="ECO:0000256" key="6">
    <source>
        <dbReference type="ARBA" id="ARBA00023242"/>
    </source>
</evidence>
<proteinExistence type="inferred from homology"/>
<comment type="caution">
    <text evidence="11">The sequence shown here is derived from an EMBL/GenBank/DDBJ whole genome shotgun (WGS) entry which is preliminary data.</text>
</comment>
<keyword evidence="5 7" id="KW-0371">Homeobox</keyword>
<accession>A0A7J7J5N9</accession>
<feature type="compositionally biased region" description="Basic and acidic residues" evidence="9">
    <location>
        <begin position="248"/>
        <end position="257"/>
    </location>
</feature>
<dbReference type="Pfam" id="PF00046">
    <property type="entry name" value="Homeodomain"/>
    <property type="match status" value="1"/>
</dbReference>
<dbReference type="GO" id="GO:0000981">
    <property type="term" value="F:DNA-binding transcription factor activity, RNA polymerase II-specific"/>
    <property type="evidence" value="ECO:0007669"/>
    <property type="project" value="InterPro"/>
</dbReference>
<dbReference type="PROSITE" id="PS50071">
    <property type="entry name" value="HOMEOBOX_2"/>
    <property type="match status" value="1"/>
</dbReference>
<dbReference type="EMBL" id="VXIV02003013">
    <property type="protein sequence ID" value="KAF6021539.1"/>
    <property type="molecule type" value="Genomic_DNA"/>
</dbReference>
<evidence type="ECO:0000256" key="1">
    <source>
        <dbReference type="ARBA" id="ARBA00004123"/>
    </source>
</evidence>
<evidence type="ECO:0000259" key="10">
    <source>
        <dbReference type="PROSITE" id="PS50071"/>
    </source>
</evidence>
<sequence>MISCEGGGIAAATECYGASAFSYKPSASSHTLSDTYKPSSWADKGSSLSAALDTALNVAAVAAASNYSAYSTSRKSQTENMNSMGMTPGGYPNYMPQLSHASPGFGTQYSSELTHAYDTSRHAGNSWYGPAAAADPASRFNEYALSRLMGPTNCSMTSMSQMGISSSMNAMHGLGGYDKHSSMHLPMSQRRKRRVLFSQQQVYELERRFKQQKYLSAPEREHLAQVINLTPTQVKIWFQNHRYKCKRAQKDKEKGGNDDATSEQSPVPSDDEDSITKSSLQNQQHQNEPRRVAVPVLVKDGKPTSGNEPLTENMSKQLGDNSNVGPITSLSGTVGGLSMPTSMDNHGVAAPGLDNHLHHQPLGYPNIPNGLGSYAPLMSNRPCW</sequence>
<dbReference type="PRINTS" id="PR00024">
    <property type="entry name" value="HOMEOBOX"/>
</dbReference>
<dbReference type="AlphaFoldDB" id="A0A7J7J5N9"/>
<dbReference type="OrthoDB" id="3137333at2759"/>
<dbReference type="FunFam" id="1.10.10.60:FF:000101">
    <property type="entry name" value="NK2 homeobox 8"/>
    <property type="match status" value="1"/>
</dbReference>
<dbReference type="SUPFAM" id="SSF46689">
    <property type="entry name" value="Homeodomain-like"/>
    <property type="match status" value="1"/>
</dbReference>
<dbReference type="GO" id="GO:0005634">
    <property type="term" value="C:nucleus"/>
    <property type="evidence" value="ECO:0007669"/>
    <property type="project" value="UniProtKB-SubCell"/>
</dbReference>